<sequence length="57" mass="6438">MHTHRKNISSPPHSAPATTATIEQDSSCYLRRGPHICEADFPAKAQQTQRRTYSVEE</sequence>
<dbReference type="AlphaFoldDB" id="F8PZQ6"/>
<dbReference type="HOGENOM" id="CLU_2997894_0_0_1"/>
<dbReference type="Proteomes" id="UP000008063">
    <property type="component" value="Unassembled WGS sequence"/>
</dbReference>
<protein>
    <submittedName>
        <fullName evidence="2">Uncharacterized protein</fullName>
    </submittedName>
</protein>
<accession>F8PZQ6</accession>
<name>F8PZQ6_SERL3</name>
<dbReference type="EMBL" id="GL945481">
    <property type="protein sequence ID" value="EGN98378.1"/>
    <property type="molecule type" value="Genomic_DNA"/>
</dbReference>
<evidence type="ECO:0000313" key="3">
    <source>
        <dbReference type="Proteomes" id="UP000008063"/>
    </source>
</evidence>
<dbReference type="InParanoid" id="F8PZQ6"/>
<feature type="region of interest" description="Disordered" evidence="1">
    <location>
        <begin position="1"/>
        <end position="26"/>
    </location>
</feature>
<keyword evidence="3" id="KW-1185">Reference proteome</keyword>
<evidence type="ECO:0000256" key="1">
    <source>
        <dbReference type="SAM" id="MobiDB-lite"/>
    </source>
</evidence>
<proteinExistence type="predicted"/>
<reference evidence="3" key="1">
    <citation type="journal article" date="2011" name="Science">
        <title>The plant cell wall-decomposing machinery underlies the functional diversity of forest fungi.</title>
        <authorList>
            <person name="Eastwood D.C."/>
            <person name="Floudas D."/>
            <person name="Binder M."/>
            <person name="Majcherczyk A."/>
            <person name="Schneider P."/>
            <person name="Aerts A."/>
            <person name="Asiegbu F.O."/>
            <person name="Baker S.E."/>
            <person name="Barry K."/>
            <person name="Bendiksby M."/>
            <person name="Blumentritt M."/>
            <person name="Coutinho P.M."/>
            <person name="Cullen D."/>
            <person name="de Vries R.P."/>
            <person name="Gathman A."/>
            <person name="Goodell B."/>
            <person name="Henrissat B."/>
            <person name="Ihrmark K."/>
            <person name="Kauserud H."/>
            <person name="Kohler A."/>
            <person name="LaButti K."/>
            <person name="Lapidus A."/>
            <person name="Lavin J.L."/>
            <person name="Lee Y.-H."/>
            <person name="Lindquist E."/>
            <person name="Lilly W."/>
            <person name="Lucas S."/>
            <person name="Morin E."/>
            <person name="Murat C."/>
            <person name="Oguiza J.A."/>
            <person name="Park J."/>
            <person name="Pisabarro A.G."/>
            <person name="Riley R."/>
            <person name="Rosling A."/>
            <person name="Salamov A."/>
            <person name="Schmidt O."/>
            <person name="Schmutz J."/>
            <person name="Skrede I."/>
            <person name="Stenlid J."/>
            <person name="Wiebenga A."/>
            <person name="Xie X."/>
            <person name="Kuees U."/>
            <person name="Hibbett D.S."/>
            <person name="Hoffmeister D."/>
            <person name="Hoegberg N."/>
            <person name="Martin F."/>
            <person name="Grigoriev I.V."/>
            <person name="Watkinson S.C."/>
        </authorList>
    </citation>
    <scope>NUCLEOTIDE SEQUENCE [LARGE SCALE GENOMIC DNA]</scope>
    <source>
        <strain evidence="3">strain S7.3</strain>
    </source>
</reference>
<evidence type="ECO:0000313" key="2">
    <source>
        <dbReference type="EMBL" id="EGN98378.1"/>
    </source>
</evidence>
<gene>
    <name evidence="2" type="ORF">SERLA73DRAFT_183347</name>
</gene>
<organism evidence="3">
    <name type="scientific">Serpula lacrymans var. lacrymans (strain S7.3)</name>
    <name type="common">Dry rot fungus</name>
    <dbReference type="NCBI Taxonomy" id="936435"/>
    <lineage>
        <taxon>Eukaryota</taxon>
        <taxon>Fungi</taxon>
        <taxon>Dikarya</taxon>
        <taxon>Basidiomycota</taxon>
        <taxon>Agaricomycotina</taxon>
        <taxon>Agaricomycetes</taxon>
        <taxon>Agaricomycetidae</taxon>
        <taxon>Boletales</taxon>
        <taxon>Coniophorineae</taxon>
        <taxon>Serpulaceae</taxon>
        <taxon>Serpula</taxon>
    </lineage>
</organism>
<feature type="compositionally biased region" description="Polar residues" evidence="1">
    <location>
        <begin position="8"/>
        <end position="26"/>
    </location>
</feature>